<dbReference type="Pfam" id="PF02358">
    <property type="entry name" value="Trehalose_PPase"/>
    <property type="match status" value="1"/>
</dbReference>
<sequence>MGLRNTQTLYQDSSPRATWSTFSSLPENRSLSSSRIRKQDAAVDVVSSRKGPTSQGVGQSSSWSLRLFVRANFYDACDSDYTNLGGSWVESPIWSDSWKQSVRSIRKHYNDRVKDSRLEERHCFLVIHYEKADDVESAAVQAGECANHIDDVGLFIHPAESWCGNEIFGDLH</sequence>
<dbReference type="OrthoDB" id="755951at2759"/>
<keyword evidence="2" id="KW-1185">Reference proteome</keyword>
<gene>
    <name evidence="1" type="ORF">K490DRAFT_68837</name>
</gene>
<dbReference type="GO" id="GO:0005992">
    <property type="term" value="P:trehalose biosynthetic process"/>
    <property type="evidence" value="ECO:0007669"/>
    <property type="project" value="InterPro"/>
</dbReference>
<evidence type="ECO:0000313" key="1">
    <source>
        <dbReference type="EMBL" id="KAF2084369.1"/>
    </source>
</evidence>
<name>A0A9P4HMI9_9PEZI</name>
<dbReference type="Proteomes" id="UP000799776">
    <property type="component" value="Unassembled WGS sequence"/>
</dbReference>
<dbReference type="InterPro" id="IPR003337">
    <property type="entry name" value="Trehalose_PPase"/>
</dbReference>
<evidence type="ECO:0000313" key="2">
    <source>
        <dbReference type="Proteomes" id="UP000799776"/>
    </source>
</evidence>
<reference evidence="1" key="1">
    <citation type="journal article" date="2020" name="Stud. Mycol.">
        <title>101 Dothideomycetes genomes: a test case for predicting lifestyles and emergence of pathogens.</title>
        <authorList>
            <person name="Haridas S."/>
            <person name="Albert R."/>
            <person name="Binder M."/>
            <person name="Bloem J."/>
            <person name="Labutti K."/>
            <person name="Salamov A."/>
            <person name="Andreopoulos B."/>
            <person name="Baker S."/>
            <person name="Barry K."/>
            <person name="Bills G."/>
            <person name="Bluhm B."/>
            <person name="Cannon C."/>
            <person name="Castanera R."/>
            <person name="Culley D."/>
            <person name="Daum C."/>
            <person name="Ezra D."/>
            <person name="Gonzalez J."/>
            <person name="Henrissat B."/>
            <person name="Kuo A."/>
            <person name="Liang C."/>
            <person name="Lipzen A."/>
            <person name="Lutzoni F."/>
            <person name="Magnuson J."/>
            <person name="Mondo S."/>
            <person name="Nolan M."/>
            <person name="Ohm R."/>
            <person name="Pangilinan J."/>
            <person name="Park H.-J."/>
            <person name="Ramirez L."/>
            <person name="Alfaro M."/>
            <person name="Sun H."/>
            <person name="Tritt A."/>
            <person name="Yoshinaga Y."/>
            <person name="Zwiers L.-H."/>
            <person name="Turgeon B."/>
            <person name="Goodwin S."/>
            <person name="Spatafora J."/>
            <person name="Crous P."/>
            <person name="Grigoriev I."/>
        </authorList>
    </citation>
    <scope>NUCLEOTIDE SEQUENCE</scope>
    <source>
        <strain evidence="1">CBS 121410</strain>
    </source>
</reference>
<accession>A0A9P4HMI9</accession>
<protein>
    <submittedName>
        <fullName evidence="1">Uncharacterized protein</fullName>
    </submittedName>
</protein>
<dbReference type="AlphaFoldDB" id="A0A9P4HMI9"/>
<comment type="caution">
    <text evidence="1">The sequence shown here is derived from an EMBL/GenBank/DDBJ whole genome shotgun (WGS) entry which is preliminary data.</text>
</comment>
<proteinExistence type="predicted"/>
<dbReference type="EMBL" id="ML978742">
    <property type="protein sequence ID" value="KAF2084369.1"/>
    <property type="molecule type" value="Genomic_DNA"/>
</dbReference>
<organism evidence="1 2">
    <name type="scientific">Saccharata proteae CBS 121410</name>
    <dbReference type="NCBI Taxonomy" id="1314787"/>
    <lineage>
        <taxon>Eukaryota</taxon>
        <taxon>Fungi</taxon>
        <taxon>Dikarya</taxon>
        <taxon>Ascomycota</taxon>
        <taxon>Pezizomycotina</taxon>
        <taxon>Dothideomycetes</taxon>
        <taxon>Dothideomycetes incertae sedis</taxon>
        <taxon>Botryosphaeriales</taxon>
        <taxon>Saccharataceae</taxon>
        <taxon>Saccharata</taxon>
    </lineage>
</organism>